<proteinExistence type="predicted"/>
<dbReference type="CDD" id="cd00085">
    <property type="entry name" value="HNHc"/>
    <property type="match status" value="1"/>
</dbReference>
<dbReference type="Proteomes" id="UP000594063">
    <property type="component" value="Segment"/>
</dbReference>
<protein>
    <submittedName>
        <fullName evidence="3">Putative intron-encoded HNH endonuclease</fullName>
    </submittedName>
</protein>
<keyword evidence="3" id="KW-0255">Endonuclease</keyword>
<dbReference type="GeneID" id="65128951"/>
<sequence>MIVLKCKTCGKEFKVIPCRKDTAKYCSKECASIGLHGSLNCKCDFCGKLFHRKPQWKSKNKNQFCSRECSNQWKKINFCGANNHQFGLKGNLNSSYKGKEIEKNNNGLLDIRVYAPNHPFKDKDSRVLKHRLIVEENHIKFNPKYFIKIDNQYYLKKATEVHHINFNHNDNRIENLIPLTKSEHRAIHNLNCVLIRDNKGKITGVLKQGELLEKPEEVDQQPSLNSDILEGSETNNRVLRDSNVDTSALPA</sequence>
<reference evidence="3 4" key="1">
    <citation type="submission" date="2020-07" db="EMBL/GenBank/DDBJ databases">
        <title>Taxonomic proposal: Crassvirales, a new order of highly abundant and diverse bacterial viruses.</title>
        <authorList>
            <person name="Shkoporov A.N."/>
            <person name="Stockdale S.R."/>
            <person name="Guerin E."/>
            <person name="Ross R.P."/>
            <person name="Hill C."/>
        </authorList>
    </citation>
    <scope>NUCLEOTIDE SEQUENCE [LARGE SCALE GENOMIC DNA]</scope>
</reference>
<feature type="domain" description="HNH nuclease" evidence="2">
    <location>
        <begin position="158"/>
        <end position="185"/>
    </location>
</feature>
<evidence type="ECO:0000313" key="3">
    <source>
        <dbReference type="EMBL" id="QOR58477.1"/>
    </source>
</evidence>
<keyword evidence="3" id="KW-0540">Nuclease</keyword>
<keyword evidence="3" id="KW-0378">Hydrolase</keyword>
<evidence type="ECO:0000256" key="1">
    <source>
        <dbReference type="SAM" id="MobiDB-lite"/>
    </source>
</evidence>
<dbReference type="Pfam" id="PF13392">
    <property type="entry name" value="HNH_3"/>
    <property type="match status" value="1"/>
</dbReference>
<feature type="region of interest" description="Disordered" evidence="1">
    <location>
        <begin position="215"/>
        <end position="251"/>
    </location>
</feature>
<dbReference type="KEGG" id="vg:65128951"/>
<name>A0A7M1RVN2_9CAUD</name>
<dbReference type="Gene3D" id="3.90.75.20">
    <property type="match status" value="1"/>
</dbReference>
<evidence type="ECO:0000313" key="4">
    <source>
        <dbReference type="Proteomes" id="UP000594063"/>
    </source>
</evidence>
<dbReference type="EMBL" id="MT774380">
    <property type="protein sequence ID" value="QOR58477.1"/>
    <property type="molecule type" value="Genomic_DNA"/>
</dbReference>
<dbReference type="InterPro" id="IPR003615">
    <property type="entry name" value="HNH_nuc"/>
</dbReference>
<evidence type="ECO:0000259" key="2">
    <source>
        <dbReference type="Pfam" id="PF13392"/>
    </source>
</evidence>
<dbReference type="RefSeq" id="YP_010110635.1">
    <property type="nucleotide sequence ID" value="NC_055873.1"/>
</dbReference>
<feature type="compositionally biased region" description="Polar residues" evidence="1">
    <location>
        <begin position="220"/>
        <end position="237"/>
    </location>
</feature>
<accession>A0A7M1RVN2</accession>
<keyword evidence="4" id="KW-1185">Reference proteome</keyword>
<organism evidence="3 4">
    <name type="scientific">uncultured phage cr1_1</name>
    <dbReference type="NCBI Taxonomy" id="2772064"/>
    <lineage>
        <taxon>Viruses</taxon>
        <taxon>Duplodnaviria</taxon>
        <taxon>Heunggongvirae</taxon>
        <taxon>Uroviricota</taxon>
        <taxon>Caudoviricetes</taxon>
        <taxon>Crassvirales</taxon>
        <taxon>Suoliviridae</taxon>
        <taxon>Boorivirinae</taxon>
        <taxon>Culoivirus</taxon>
        <taxon>Culoivirus americanus</taxon>
    </lineage>
</organism>
<dbReference type="GO" id="GO:0004519">
    <property type="term" value="F:endonuclease activity"/>
    <property type="evidence" value="ECO:0007669"/>
    <property type="project" value="UniProtKB-KW"/>
</dbReference>